<dbReference type="AlphaFoldDB" id="A0A9N9LYS0"/>
<evidence type="ECO:0000256" key="1">
    <source>
        <dbReference type="SAM" id="MobiDB-lite"/>
    </source>
</evidence>
<accession>A0A9N9LYS0</accession>
<gene>
    <name evidence="3" type="ORF">HYALB_00004355</name>
</gene>
<feature type="region of interest" description="Disordered" evidence="1">
    <location>
        <begin position="32"/>
        <end position="59"/>
    </location>
</feature>
<evidence type="ECO:0000256" key="2">
    <source>
        <dbReference type="SAM" id="SignalP"/>
    </source>
</evidence>
<keyword evidence="2" id="KW-0732">Signal</keyword>
<feature type="chain" id="PRO_5040346077" evidence="2">
    <location>
        <begin position="24"/>
        <end position="372"/>
    </location>
</feature>
<reference evidence="3" key="1">
    <citation type="submission" date="2021-07" db="EMBL/GenBank/DDBJ databases">
        <authorList>
            <person name="Durling M."/>
        </authorList>
    </citation>
    <scope>NUCLEOTIDE SEQUENCE</scope>
</reference>
<proteinExistence type="predicted"/>
<name>A0A9N9LYS0_9HELO</name>
<protein>
    <submittedName>
        <fullName evidence="3">Uncharacterized protein</fullName>
    </submittedName>
</protein>
<evidence type="ECO:0000313" key="3">
    <source>
        <dbReference type="EMBL" id="CAG8983554.1"/>
    </source>
</evidence>
<comment type="caution">
    <text evidence="3">The sequence shown here is derived from an EMBL/GenBank/DDBJ whole genome shotgun (WGS) entry which is preliminary data.</text>
</comment>
<dbReference type="OrthoDB" id="10293573at2759"/>
<keyword evidence="4" id="KW-1185">Reference proteome</keyword>
<dbReference type="Proteomes" id="UP000701801">
    <property type="component" value="Unassembled WGS sequence"/>
</dbReference>
<dbReference type="EMBL" id="CAJVRM010000727">
    <property type="protein sequence ID" value="CAG8983554.1"/>
    <property type="molecule type" value="Genomic_DNA"/>
</dbReference>
<sequence>MRLKNTNLLLCLAALGSVPKAFGRAFPNSEVESFGGNRAHGPPVQTRAHSREGVSSVYNRDDYGNDGSRIWRRGACISTTSGDIVEDEPEAECSSFPVEGFDEMTPEEVKARGIKGLELASNPKQGFNYQTALESNYLILEDNHAEQENLDGYRLRTKRVQYIYGCHFFRNYGFSDRGWKTYNVYSENNVILAVARISVGKATKDGKDYVAIIAHDRFARYDANRYVMDSFGFSALDETGQRIPQENVRINAVPVSQLVYVAAKATGMLDSKPEKFFFISEAITNRQTGRDIDTAIQTMETIVGEKLWHVLKKDGPGVEGEMFKLLCGNDNNYSFLNTIGRNAQTFRGYDVTSMEIGETDVIMILEITKRTI</sequence>
<evidence type="ECO:0000313" key="4">
    <source>
        <dbReference type="Proteomes" id="UP000701801"/>
    </source>
</evidence>
<feature type="signal peptide" evidence="2">
    <location>
        <begin position="1"/>
        <end position="23"/>
    </location>
</feature>
<organism evidence="3 4">
    <name type="scientific">Hymenoscyphus albidus</name>
    <dbReference type="NCBI Taxonomy" id="595503"/>
    <lineage>
        <taxon>Eukaryota</taxon>
        <taxon>Fungi</taxon>
        <taxon>Dikarya</taxon>
        <taxon>Ascomycota</taxon>
        <taxon>Pezizomycotina</taxon>
        <taxon>Leotiomycetes</taxon>
        <taxon>Helotiales</taxon>
        <taxon>Helotiaceae</taxon>
        <taxon>Hymenoscyphus</taxon>
    </lineage>
</organism>